<keyword evidence="10" id="KW-0862">Zinc</keyword>
<dbReference type="InterPro" id="IPR050344">
    <property type="entry name" value="Peptidase_M1_aminopeptidases"/>
</dbReference>
<dbReference type="InterPro" id="IPR042097">
    <property type="entry name" value="Aminopeptidase_N-like_N_sf"/>
</dbReference>
<evidence type="ECO:0000313" key="16">
    <source>
        <dbReference type="EMBL" id="EME99735.1"/>
    </source>
</evidence>
<evidence type="ECO:0000256" key="9">
    <source>
        <dbReference type="ARBA" id="ARBA00022801"/>
    </source>
</evidence>
<dbReference type="GO" id="GO:0005615">
    <property type="term" value="C:extracellular space"/>
    <property type="evidence" value="ECO:0007669"/>
    <property type="project" value="TreeGrafter"/>
</dbReference>
<feature type="domain" description="Peptidase M1 membrane alanine aminopeptidase" evidence="14">
    <location>
        <begin position="317"/>
        <end position="466"/>
    </location>
</feature>
<comment type="similarity">
    <text evidence="3">Belongs to the peptidase M1 family.</text>
</comment>
<dbReference type="PRINTS" id="PR00756">
    <property type="entry name" value="ALADIPTASE"/>
</dbReference>
<evidence type="ECO:0000256" key="10">
    <source>
        <dbReference type="ARBA" id="ARBA00022833"/>
    </source>
</evidence>
<evidence type="ECO:0000256" key="7">
    <source>
        <dbReference type="ARBA" id="ARBA00022670"/>
    </source>
</evidence>
<dbReference type="PANTHER" id="PTHR11533">
    <property type="entry name" value="PROTEASE M1 ZINC METALLOPROTEASE"/>
    <property type="match status" value="1"/>
</dbReference>
<dbReference type="GO" id="GO:0070006">
    <property type="term" value="F:metalloaminopeptidase activity"/>
    <property type="evidence" value="ECO:0007669"/>
    <property type="project" value="TreeGrafter"/>
</dbReference>
<dbReference type="GO" id="GO:0016020">
    <property type="term" value="C:membrane"/>
    <property type="evidence" value="ECO:0007669"/>
    <property type="project" value="TreeGrafter"/>
</dbReference>
<dbReference type="EMBL" id="AORZ01000041">
    <property type="protein sequence ID" value="EME99735.1"/>
    <property type="molecule type" value="Genomic_DNA"/>
</dbReference>
<dbReference type="eggNOG" id="COG0308">
    <property type="taxonomic scope" value="Bacteria"/>
</dbReference>
<dbReference type="PATRIC" id="fig|1223523.3.peg.3037"/>
<dbReference type="Proteomes" id="UP000011740">
    <property type="component" value="Unassembled WGS sequence"/>
</dbReference>
<dbReference type="InterPro" id="IPR001930">
    <property type="entry name" value="Peptidase_M1"/>
</dbReference>
<dbReference type="GO" id="GO:0005737">
    <property type="term" value="C:cytoplasm"/>
    <property type="evidence" value="ECO:0007669"/>
    <property type="project" value="TreeGrafter"/>
</dbReference>
<dbReference type="Pfam" id="PF01433">
    <property type="entry name" value="Peptidase_M1"/>
    <property type="match status" value="1"/>
</dbReference>
<evidence type="ECO:0000256" key="13">
    <source>
        <dbReference type="ARBA" id="ARBA00031533"/>
    </source>
</evidence>
<dbReference type="STRING" id="1223523.H340_14831"/>
<dbReference type="SUPFAM" id="SSF63737">
    <property type="entry name" value="Leukotriene A4 hydrolase N-terminal domain"/>
    <property type="match status" value="1"/>
</dbReference>
<dbReference type="GO" id="GO:0016285">
    <property type="term" value="F:alanyl aminopeptidase activity"/>
    <property type="evidence" value="ECO:0007669"/>
    <property type="project" value="UniProtKB-EC"/>
</dbReference>
<dbReference type="CDD" id="cd09603">
    <property type="entry name" value="M1_APN_like"/>
    <property type="match status" value="1"/>
</dbReference>
<evidence type="ECO:0000256" key="5">
    <source>
        <dbReference type="ARBA" id="ARBA00015611"/>
    </source>
</evidence>
<evidence type="ECO:0000259" key="14">
    <source>
        <dbReference type="Pfam" id="PF01433"/>
    </source>
</evidence>
<dbReference type="EC" id="3.4.11.2" evidence="4"/>
<dbReference type="GO" id="GO:0006508">
    <property type="term" value="P:proteolysis"/>
    <property type="evidence" value="ECO:0007669"/>
    <property type="project" value="UniProtKB-KW"/>
</dbReference>
<dbReference type="Pfam" id="PF17900">
    <property type="entry name" value="Peptidase_M1_N"/>
    <property type="match status" value="1"/>
</dbReference>
<evidence type="ECO:0000256" key="12">
    <source>
        <dbReference type="ARBA" id="ARBA00029811"/>
    </source>
</evidence>
<accession>M3C6Z5</accession>
<evidence type="ECO:0000313" key="17">
    <source>
        <dbReference type="Proteomes" id="UP000011740"/>
    </source>
</evidence>
<comment type="catalytic activity">
    <reaction evidence="1">
        <text>Release of an N-terminal amino acid, Xaa-|-Yaa- from a peptide, amide or arylamide. Xaa is preferably Ala, but may be most amino acids including Pro (slow action). When a terminal hydrophobic residue is followed by a prolyl residue, the two may be released as an intact Xaa-Pro dipeptide.</text>
        <dbReference type="EC" id="3.4.11.2"/>
    </reaction>
</comment>
<comment type="cofactor">
    <cofactor evidence="2">
        <name>Zn(2+)</name>
        <dbReference type="ChEBI" id="CHEBI:29105"/>
    </cofactor>
</comment>
<feature type="domain" description="Aminopeptidase N-like N-terminal" evidence="15">
    <location>
        <begin position="161"/>
        <end position="221"/>
    </location>
</feature>
<dbReference type="Gene3D" id="1.10.390.10">
    <property type="entry name" value="Neutral Protease Domain 2"/>
    <property type="match status" value="1"/>
</dbReference>
<dbReference type="InterPro" id="IPR045357">
    <property type="entry name" value="Aminopeptidase_N-like_N"/>
</dbReference>
<evidence type="ECO:0000256" key="2">
    <source>
        <dbReference type="ARBA" id="ARBA00001947"/>
    </source>
</evidence>
<keyword evidence="9" id="KW-0378">Hydrolase</keyword>
<evidence type="ECO:0000256" key="1">
    <source>
        <dbReference type="ARBA" id="ARBA00000098"/>
    </source>
</evidence>
<dbReference type="PANTHER" id="PTHR11533:SF174">
    <property type="entry name" value="PUROMYCIN-SENSITIVE AMINOPEPTIDASE-RELATED"/>
    <property type="match status" value="1"/>
</dbReference>
<keyword evidence="7" id="KW-0645">Protease</keyword>
<dbReference type="Gene3D" id="2.60.40.1730">
    <property type="entry name" value="tricorn interacting facor f3 domain"/>
    <property type="match status" value="1"/>
</dbReference>
<keyword evidence="8" id="KW-0479">Metal-binding</keyword>
<dbReference type="RefSeq" id="WP_004945348.1">
    <property type="nucleotide sequence ID" value="NZ_AORZ01000041.1"/>
</dbReference>
<sequence length="488" mass="54097">MPHSPGARPPQHRRRLRRAALAAAVPLLLLTAAAPPPAPLGIGDRLFPYLGNPGYHVTDYALTFDYRGNDRPLEAVTTIEARSTERLDRFNLDFARGTVRSVEVNGARAAFSPVEEDLVVTPAHPVPRRTPFTVTVHHTSDPRGGDGGWVTTKDGLVMANQADAAHRVFPSSDHPSEKADFTFRIRAPKDLTVVANGVAAGRTTRGSTSTWTYRTRHPMATELAQVSIGRSAILESTGPHGLPLRSVVPVGRRDGLAPWVAKTPEHLAWLERRLGRYPFENYGVLLAEATTGFELETQTLSLFEADLFTKRSFPAWYLESVMVHELAHQWFGDSVTPRTWGDLWLNEAHATWYESEYAESKGGRKLVDRMRRAYEYSDLMRADAGPPAALKQPAPGKKVAIFRPVVYDGGALVLYALREKIGARAFEELERAWVDRYADRTVTTADFVALASKAAHRDLSGFLRPWLYDTATPPMPNHPDWKATGKPA</sequence>
<organism evidence="16 17">
    <name type="scientific">Streptomyces mobaraensis (strain ATCC 29032 / DSM 40847 / JCM 4168 / NBRC 13819 / NCIMB 11159 / IPCR 16-22)</name>
    <dbReference type="NCBI Taxonomy" id="1223523"/>
    <lineage>
        <taxon>Bacteria</taxon>
        <taxon>Bacillati</taxon>
        <taxon>Actinomycetota</taxon>
        <taxon>Actinomycetes</taxon>
        <taxon>Kitasatosporales</taxon>
        <taxon>Streptomycetaceae</taxon>
        <taxon>Streptomyces</taxon>
    </lineage>
</organism>
<gene>
    <name evidence="16" type="ORF">H340_14831</name>
</gene>
<comment type="caution">
    <text evidence="16">The sequence shown here is derived from an EMBL/GenBank/DDBJ whole genome shotgun (WGS) entry which is preliminary data.</text>
</comment>
<proteinExistence type="inferred from homology"/>
<dbReference type="GO" id="GO:0042277">
    <property type="term" value="F:peptide binding"/>
    <property type="evidence" value="ECO:0007669"/>
    <property type="project" value="TreeGrafter"/>
</dbReference>
<evidence type="ECO:0000256" key="6">
    <source>
        <dbReference type="ARBA" id="ARBA00022438"/>
    </source>
</evidence>
<dbReference type="InterPro" id="IPR014782">
    <property type="entry name" value="Peptidase_M1_dom"/>
</dbReference>
<protein>
    <recommendedName>
        <fullName evidence="5">Aminopeptidase N</fullName>
        <ecNumber evidence="4">3.4.11.2</ecNumber>
    </recommendedName>
    <alternativeName>
        <fullName evidence="12">Alanine aminopeptidase</fullName>
    </alternativeName>
    <alternativeName>
        <fullName evidence="13">Lysyl aminopeptidase</fullName>
    </alternativeName>
</protein>
<evidence type="ECO:0000259" key="15">
    <source>
        <dbReference type="Pfam" id="PF17900"/>
    </source>
</evidence>
<evidence type="ECO:0000256" key="11">
    <source>
        <dbReference type="ARBA" id="ARBA00023049"/>
    </source>
</evidence>
<dbReference type="AlphaFoldDB" id="M3C6Z5"/>
<keyword evidence="6 16" id="KW-0031">Aminopeptidase</keyword>
<dbReference type="GO" id="GO:0043171">
    <property type="term" value="P:peptide catabolic process"/>
    <property type="evidence" value="ECO:0007669"/>
    <property type="project" value="TreeGrafter"/>
</dbReference>
<evidence type="ECO:0000256" key="3">
    <source>
        <dbReference type="ARBA" id="ARBA00010136"/>
    </source>
</evidence>
<evidence type="ECO:0000256" key="4">
    <source>
        <dbReference type="ARBA" id="ARBA00012564"/>
    </source>
</evidence>
<dbReference type="SUPFAM" id="SSF55486">
    <property type="entry name" value="Metalloproteases ('zincins'), catalytic domain"/>
    <property type="match status" value="1"/>
</dbReference>
<reference evidence="16 17" key="1">
    <citation type="journal article" date="2013" name="Genome Announc.">
        <title>Whole-Genome Shotgun Assembly and Analysis of the Genome of Streptomyces mobaraensis DSM 40847, a Strain for Industrial Production of Microbial Transglutaminase.</title>
        <authorList>
            <person name="Yang H."/>
            <person name="He T."/>
            <person name="Wu W."/>
            <person name="Zhu W."/>
            <person name="Lu B."/>
            <person name="Sun W."/>
        </authorList>
    </citation>
    <scope>NUCLEOTIDE SEQUENCE [LARGE SCALE GENOMIC DNA]</scope>
    <source>
        <strain evidence="16 17">DSM 40847</strain>
    </source>
</reference>
<keyword evidence="11" id="KW-0482">Metalloprotease</keyword>
<dbReference type="GO" id="GO:0008270">
    <property type="term" value="F:zinc ion binding"/>
    <property type="evidence" value="ECO:0007669"/>
    <property type="project" value="InterPro"/>
</dbReference>
<evidence type="ECO:0000256" key="8">
    <source>
        <dbReference type="ARBA" id="ARBA00022723"/>
    </source>
</evidence>
<name>M3C6Z5_STRM1</name>
<dbReference type="InterPro" id="IPR027268">
    <property type="entry name" value="Peptidase_M4/M1_CTD_sf"/>
</dbReference>